<evidence type="ECO:0000256" key="2">
    <source>
        <dbReference type="ARBA" id="ARBA00023235"/>
    </source>
</evidence>
<keyword evidence="2 4" id="KW-0413">Isomerase</keyword>
<dbReference type="GO" id="GO:0030246">
    <property type="term" value="F:carbohydrate binding"/>
    <property type="evidence" value="ECO:0007669"/>
    <property type="project" value="InterPro"/>
</dbReference>
<dbReference type="InterPro" id="IPR008183">
    <property type="entry name" value="Aldose_1/G6P_1-epimerase"/>
</dbReference>
<dbReference type="GO" id="GO:0033499">
    <property type="term" value="P:galactose catabolic process via UDP-galactose, Leloir pathway"/>
    <property type="evidence" value="ECO:0007669"/>
    <property type="project" value="TreeGrafter"/>
</dbReference>
<dbReference type="Proteomes" id="UP000193409">
    <property type="component" value="Unassembled WGS sequence"/>
</dbReference>
<dbReference type="GO" id="GO:0006006">
    <property type="term" value="P:glucose metabolic process"/>
    <property type="evidence" value="ECO:0007669"/>
    <property type="project" value="TreeGrafter"/>
</dbReference>
<dbReference type="EC" id="5.1.3.3" evidence="4"/>
<dbReference type="AlphaFoldDB" id="A0A1Y5TD16"/>
<dbReference type="OrthoDB" id="9779408at2"/>
<evidence type="ECO:0000256" key="3">
    <source>
        <dbReference type="ARBA" id="ARBA00023277"/>
    </source>
</evidence>
<dbReference type="Gene3D" id="2.70.98.10">
    <property type="match status" value="1"/>
</dbReference>
<evidence type="ECO:0000313" key="5">
    <source>
        <dbReference type="Proteomes" id="UP000193409"/>
    </source>
</evidence>
<evidence type="ECO:0000256" key="1">
    <source>
        <dbReference type="ARBA" id="ARBA00006206"/>
    </source>
</evidence>
<dbReference type="InterPro" id="IPR014718">
    <property type="entry name" value="GH-type_carb-bd"/>
</dbReference>
<dbReference type="GO" id="GO:0004034">
    <property type="term" value="F:aldose 1-epimerase activity"/>
    <property type="evidence" value="ECO:0007669"/>
    <property type="project" value="UniProtKB-EC"/>
</dbReference>
<dbReference type="InterPro" id="IPR011013">
    <property type="entry name" value="Gal_mutarotase_sf_dom"/>
</dbReference>
<evidence type="ECO:0000313" key="4">
    <source>
        <dbReference type="EMBL" id="SLN60972.1"/>
    </source>
</evidence>
<dbReference type="PANTHER" id="PTHR10091:SF0">
    <property type="entry name" value="GALACTOSE MUTAROTASE"/>
    <property type="match status" value="1"/>
</dbReference>
<sequence length="338" mass="36766">MSRLQAIDLPGGGQMQRVVLEEGTQEVCLLSLGVALQDWRIAHGGVDQPVVLGFDDPAAYLRNPNYLGVIVGRVANRIGGARFTLDGEEFILPANEGRNLLHGGGGGLSSRSFAVDLDSRANAARFRYTSPHGEEGFPGRADFEITVALSGGWLRYEMRAMVDRPTPICLAQHAYYNLMGEGPIWDHELYLDGAEWTPVGADLIPTGDIAPLPPHMDYRDPEIMRLRDPQRLGMDGNILLRRARSQAEPAARLRAPNGLSLALHTDQPAIQAYTANKLAPVTGGLEGRHYAPFGGICLEPQHSPDSVNKPQFPSIIATPETPYLQRLDLHLSADTGTP</sequence>
<keyword evidence="3" id="KW-0119">Carbohydrate metabolism</keyword>
<gene>
    <name evidence="4" type="primary">mro</name>
    <name evidence="4" type="ORF">PSA7680_03212</name>
</gene>
<name>A0A1Y5TD16_9RHOB</name>
<organism evidence="4 5">
    <name type="scientific">Pseudoruegeria aquimaris</name>
    <dbReference type="NCBI Taxonomy" id="393663"/>
    <lineage>
        <taxon>Bacteria</taxon>
        <taxon>Pseudomonadati</taxon>
        <taxon>Pseudomonadota</taxon>
        <taxon>Alphaproteobacteria</taxon>
        <taxon>Rhodobacterales</taxon>
        <taxon>Roseobacteraceae</taxon>
        <taxon>Pseudoruegeria</taxon>
    </lineage>
</organism>
<dbReference type="PANTHER" id="PTHR10091">
    <property type="entry name" value="ALDOSE-1-EPIMERASE"/>
    <property type="match status" value="1"/>
</dbReference>
<dbReference type="RefSeq" id="WP_085869704.1">
    <property type="nucleotide sequence ID" value="NZ_FWFQ01000029.1"/>
</dbReference>
<protein>
    <submittedName>
        <fullName evidence="4">Aldose 1-epimerase</fullName>
        <ecNumber evidence="4">5.1.3.3</ecNumber>
    </submittedName>
</protein>
<dbReference type="InterPro" id="IPR047215">
    <property type="entry name" value="Galactose_mutarotase-like"/>
</dbReference>
<reference evidence="4 5" key="1">
    <citation type="submission" date="2017-03" db="EMBL/GenBank/DDBJ databases">
        <authorList>
            <person name="Afonso C.L."/>
            <person name="Miller P.J."/>
            <person name="Scott M.A."/>
            <person name="Spackman E."/>
            <person name="Goraichik I."/>
            <person name="Dimitrov K.M."/>
            <person name="Suarez D.L."/>
            <person name="Swayne D.E."/>
        </authorList>
    </citation>
    <scope>NUCLEOTIDE SEQUENCE [LARGE SCALE GENOMIC DNA]</scope>
    <source>
        <strain evidence="4 5">CECT 7680</strain>
    </source>
</reference>
<dbReference type="SUPFAM" id="SSF74650">
    <property type="entry name" value="Galactose mutarotase-like"/>
    <property type="match status" value="1"/>
</dbReference>
<dbReference type="CDD" id="cd09019">
    <property type="entry name" value="galactose_mutarotase_like"/>
    <property type="match status" value="1"/>
</dbReference>
<keyword evidence="5" id="KW-1185">Reference proteome</keyword>
<dbReference type="EMBL" id="FWFQ01000029">
    <property type="protein sequence ID" value="SLN60972.1"/>
    <property type="molecule type" value="Genomic_DNA"/>
</dbReference>
<accession>A0A1Y5TD16</accession>
<proteinExistence type="inferred from homology"/>
<comment type="similarity">
    <text evidence="1">Belongs to the aldose epimerase family.</text>
</comment>
<dbReference type="Pfam" id="PF01263">
    <property type="entry name" value="Aldose_epim"/>
    <property type="match status" value="1"/>
</dbReference>